<evidence type="ECO:0000313" key="1">
    <source>
        <dbReference type="EMBL" id="CAB4017246.1"/>
    </source>
</evidence>
<dbReference type="OrthoDB" id="6153129at2759"/>
<protein>
    <submittedName>
        <fullName evidence="1">Uncharacterized protein</fullName>
    </submittedName>
</protein>
<comment type="caution">
    <text evidence="1">The sequence shown here is derived from an EMBL/GenBank/DDBJ whole genome shotgun (WGS) entry which is preliminary data.</text>
</comment>
<gene>
    <name evidence="1" type="ORF">PACLA_8A069221</name>
</gene>
<organism evidence="1 2">
    <name type="scientific">Paramuricea clavata</name>
    <name type="common">Red gorgonian</name>
    <name type="synonym">Violescent sea-whip</name>
    <dbReference type="NCBI Taxonomy" id="317549"/>
    <lineage>
        <taxon>Eukaryota</taxon>
        <taxon>Metazoa</taxon>
        <taxon>Cnidaria</taxon>
        <taxon>Anthozoa</taxon>
        <taxon>Octocorallia</taxon>
        <taxon>Malacalcyonacea</taxon>
        <taxon>Plexauridae</taxon>
        <taxon>Paramuricea</taxon>
    </lineage>
</organism>
<sequence length="206" mass="24058">MRNDKQCEWRDMKKRNSALQLFIATHLRRSLDKVKTMTTRSIINAVKNNKLFGCVECDIHVPESLREHFKEMCLIFKNIEIRREDIGELMRSYAEENNVMYQPRRSLIGSMKGDKILLATPLLKWYLEHGLGVTRIYQVMEYTPKPCFKPFGDAVSDARRAGDADPSKAIIADTMKLVGNRYNDKDFNFVFYYYNCSSYGKTITNK</sequence>
<dbReference type="EMBL" id="CACRXK020009464">
    <property type="protein sequence ID" value="CAB4017246.1"/>
    <property type="molecule type" value="Genomic_DNA"/>
</dbReference>
<reference evidence="1" key="1">
    <citation type="submission" date="2020-04" db="EMBL/GenBank/DDBJ databases">
        <authorList>
            <person name="Alioto T."/>
            <person name="Alioto T."/>
            <person name="Gomez Garrido J."/>
        </authorList>
    </citation>
    <scope>NUCLEOTIDE SEQUENCE</scope>
    <source>
        <strain evidence="1">A484AB</strain>
    </source>
</reference>
<accession>A0A6S7IHS9</accession>
<dbReference type="PANTHER" id="PTHR33206:SF1">
    <property type="entry name" value="DNA-DIRECTED DNA POLYMERASE"/>
    <property type="match status" value="1"/>
</dbReference>
<dbReference type="Proteomes" id="UP001152795">
    <property type="component" value="Unassembled WGS sequence"/>
</dbReference>
<dbReference type="PANTHER" id="PTHR33206">
    <property type="entry name" value="PROTEIN CBG10425"/>
    <property type="match status" value="1"/>
</dbReference>
<name>A0A6S7IHS9_PARCT</name>
<proteinExistence type="predicted"/>
<evidence type="ECO:0000313" key="2">
    <source>
        <dbReference type="Proteomes" id="UP001152795"/>
    </source>
</evidence>
<keyword evidence="2" id="KW-1185">Reference proteome</keyword>
<dbReference type="AlphaFoldDB" id="A0A6S7IHS9"/>